<evidence type="ECO:0000259" key="5">
    <source>
        <dbReference type="PROSITE" id="PS50042"/>
    </source>
</evidence>
<dbReference type="PROSITE" id="PS50042">
    <property type="entry name" value="CNMP_BINDING_3"/>
    <property type="match status" value="1"/>
</dbReference>
<dbReference type="GO" id="GO:0003677">
    <property type="term" value="F:DNA binding"/>
    <property type="evidence" value="ECO:0007669"/>
    <property type="project" value="UniProtKB-KW"/>
</dbReference>
<evidence type="ECO:0000259" key="6">
    <source>
        <dbReference type="PROSITE" id="PS51063"/>
    </source>
</evidence>
<dbReference type="AlphaFoldDB" id="A0A2S7N0T1"/>
<proteinExistence type="predicted"/>
<dbReference type="Pfam" id="PF00027">
    <property type="entry name" value="cNMP_binding"/>
    <property type="match status" value="1"/>
</dbReference>
<dbReference type="InterPro" id="IPR014710">
    <property type="entry name" value="RmlC-like_jellyroll"/>
</dbReference>
<feature type="domain" description="Cyclic nucleotide-binding" evidence="5">
    <location>
        <begin position="8"/>
        <end position="114"/>
    </location>
</feature>
<dbReference type="SUPFAM" id="SSF46785">
    <property type="entry name" value="Winged helix' DNA-binding domain"/>
    <property type="match status" value="1"/>
</dbReference>
<dbReference type="InterPro" id="IPR018490">
    <property type="entry name" value="cNMP-bd_dom_sf"/>
</dbReference>
<keyword evidence="2" id="KW-0238">DNA-binding</keyword>
<reference evidence="7 8" key="1">
    <citation type="submission" date="2017-12" db="EMBL/GenBank/DDBJ databases">
        <title>Taxonomic description and draft genome of Pradoshia cofamensis Gen. nov., sp. nov., a thermotolerant bacillale isolated from anterior gut of earthworm Eisenia fetida.</title>
        <authorList>
            <person name="Saha T."/>
            <person name="Chakraborty R."/>
        </authorList>
    </citation>
    <scope>NUCLEOTIDE SEQUENCE [LARGE SCALE GENOMIC DNA]</scope>
    <source>
        <strain evidence="7 8">EAG3</strain>
    </source>
</reference>
<dbReference type="InterPro" id="IPR036390">
    <property type="entry name" value="WH_DNA-bd_sf"/>
</dbReference>
<sequence length="231" mass="26242">MIGTEKEISSYLDRFGLREIFSKMHKDDFSLVHIPKGDVICLKGEEMKYMYLIVEGKVKIYAATSEDKRVILRFQKALEIIGDIEFIEDPIVHHTVEAAANCKALKISYETIRRKAGNDPAFLAYLLKVVTRKLLDKTDAATFNLLYPVEVRVASYLLSIANSYEDKSFFHDVTYGSSLTDIADMIGTSYRHLNRVLKKLCMDGIIDRSGGKLFVKDMDALARIAGHNIYE</sequence>
<evidence type="ECO:0000256" key="4">
    <source>
        <dbReference type="ARBA" id="ARBA00023163"/>
    </source>
</evidence>
<organism evidence="7 8">
    <name type="scientific">Pradoshia eiseniae</name>
    <dbReference type="NCBI Taxonomy" id="2064768"/>
    <lineage>
        <taxon>Bacteria</taxon>
        <taxon>Bacillati</taxon>
        <taxon>Bacillota</taxon>
        <taxon>Bacilli</taxon>
        <taxon>Bacillales</taxon>
        <taxon>Bacillaceae</taxon>
        <taxon>Pradoshia</taxon>
    </lineage>
</organism>
<evidence type="ECO:0000256" key="1">
    <source>
        <dbReference type="ARBA" id="ARBA00023015"/>
    </source>
</evidence>
<name>A0A2S7N0T1_9BACI</name>
<evidence type="ECO:0000256" key="2">
    <source>
        <dbReference type="ARBA" id="ARBA00023125"/>
    </source>
</evidence>
<dbReference type="PROSITE" id="PS51063">
    <property type="entry name" value="HTH_CRP_2"/>
    <property type="match status" value="1"/>
</dbReference>
<dbReference type="GO" id="GO:0005829">
    <property type="term" value="C:cytosol"/>
    <property type="evidence" value="ECO:0007669"/>
    <property type="project" value="TreeGrafter"/>
</dbReference>
<dbReference type="InterPro" id="IPR012318">
    <property type="entry name" value="HTH_CRP"/>
</dbReference>
<accession>A0A2S7N0T1</accession>
<keyword evidence="4" id="KW-0804">Transcription</keyword>
<dbReference type="Pfam" id="PF13545">
    <property type="entry name" value="HTH_Crp_2"/>
    <property type="match status" value="1"/>
</dbReference>
<keyword evidence="1" id="KW-0805">Transcription regulation</keyword>
<comment type="caution">
    <text evidence="7">The sequence shown here is derived from an EMBL/GenBank/DDBJ whole genome shotgun (WGS) entry which is preliminary data.</text>
</comment>
<dbReference type="InterPro" id="IPR000595">
    <property type="entry name" value="cNMP-bd_dom"/>
</dbReference>
<evidence type="ECO:0000313" key="8">
    <source>
        <dbReference type="Proteomes" id="UP000239663"/>
    </source>
</evidence>
<dbReference type="CDD" id="cd00038">
    <property type="entry name" value="CAP_ED"/>
    <property type="match status" value="1"/>
</dbReference>
<dbReference type="SMART" id="SM00100">
    <property type="entry name" value="cNMP"/>
    <property type="match status" value="1"/>
</dbReference>
<dbReference type="GO" id="GO:0003700">
    <property type="term" value="F:DNA-binding transcription factor activity"/>
    <property type="evidence" value="ECO:0007669"/>
    <property type="project" value="TreeGrafter"/>
</dbReference>
<gene>
    <name evidence="7" type="ORF">CYL18_09880</name>
</gene>
<dbReference type="Gene3D" id="2.60.120.10">
    <property type="entry name" value="Jelly Rolls"/>
    <property type="match status" value="1"/>
</dbReference>
<dbReference type="SUPFAM" id="SSF51206">
    <property type="entry name" value="cAMP-binding domain-like"/>
    <property type="match status" value="1"/>
</dbReference>
<dbReference type="InterPro" id="IPR050397">
    <property type="entry name" value="Env_Response_Regulators"/>
</dbReference>
<dbReference type="EMBL" id="PKOZ01000004">
    <property type="protein sequence ID" value="PQD95578.1"/>
    <property type="molecule type" value="Genomic_DNA"/>
</dbReference>
<dbReference type="Proteomes" id="UP000239663">
    <property type="component" value="Unassembled WGS sequence"/>
</dbReference>
<evidence type="ECO:0000256" key="3">
    <source>
        <dbReference type="ARBA" id="ARBA00023159"/>
    </source>
</evidence>
<feature type="domain" description="HTH crp-type" evidence="6">
    <location>
        <begin position="147"/>
        <end position="219"/>
    </location>
</feature>
<keyword evidence="3" id="KW-0010">Activator</keyword>
<evidence type="ECO:0000313" key="7">
    <source>
        <dbReference type="EMBL" id="PQD95578.1"/>
    </source>
</evidence>
<dbReference type="PANTHER" id="PTHR24567:SF26">
    <property type="entry name" value="REGULATORY PROTEIN YEIL"/>
    <property type="match status" value="1"/>
</dbReference>
<dbReference type="RefSeq" id="WP_104849332.1">
    <property type="nucleotide sequence ID" value="NZ_PKOZ01000004.1"/>
</dbReference>
<protein>
    <submittedName>
        <fullName evidence="7">Crp/Fnr family transcriptional regulator</fullName>
    </submittedName>
</protein>
<dbReference type="PANTHER" id="PTHR24567">
    <property type="entry name" value="CRP FAMILY TRANSCRIPTIONAL REGULATORY PROTEIN"/>
    <property type="match status" value="1"/>
</dbReference>
<dbReference type="OrthoDB" id="581021at2"/>
<keyword evidence="8" id="KW-1185">Reference proteome</keyword>